<dbReference type="Gene3D" id="1.10.630.10">
    <property type="entry name" value="Cytochrome P450"/>
    <property type="match status" value="1"/>
</dbReference>
<dbReference type="STRING" id="42251.A0A2T6ZQ53"/>
<organism evidence="1 2">
    <name type="scientific">Tuber borchii</name>
    <name type="common">White truffle</name>
    <dbReference type="NCBI Taxonomy" id="42251"/>
    <lineage>
        <taxon>Eukaryota</taxon>
        <taxon>Fungi</taxon>
        <taxon>Dikarya</taxon>
        <taxon>Ascomycota</taxon>
        <taxon>Pezizomycotina</taxon>
        <taxon>Pezizomycetes</taxon>
        <taxon>Pezizales</taxon>
        <taxon>Tuberaceae</taxon>
        <taxon>Tuber</taxon>
    </lineage>
</organism>
<evidence type="ECO:0000313" key="2">
    <source>
        <dbReference type="Proteomes" id="UP000244722"/>
    </source>
</evidence>
<dbReference type="GO" id="GO:0016705">
    <property type="term" value="F:oxidoreductase activity, acting on paired donors, with incorporation or reduction of molecular oxygen"/>
    <property type="evidence" value="ECO:0007669"/>
    <property type="project" value="InterPro"/>
</dbReference>
<name>A0A2T6ZQ53_TUBBO</name>
<dbReference type="InterPro" id="IPR036396">
    <property type="entry name" value="Cyt_P450_sf"/>
</dbReference>
<dbReference type="GO" id="GO:0020037">
    <property type="term" value="F:heme binding"/>
    <property type="evidence" value="ECO:0007669"/>
    <property type="project" value="InterPro"/>
</dbReference>
<evidence type="ECO:0000313" key="1">
    <source>
        <dbReference type="EMBL" id="PUU77619.1"/>
    </source>
</evidence>
<reference evidence="1 2" key="1">
    <citation type="submission" date="2017-04" db="EMBL/GenBank/DDBJ databases">
        <title>Draft genome sequence of Tuber borchii Vittad., a whitish edible truffle.</title>
        <authorList>
            <consortium name="DOE Joint Genome Institute"/>
            <person name="Murat C."/>
            <person name="Kuo A."/>
            <person name="Barry K.W."/>
            <person name="Clum A."/>
            <person name="Dockter R.B."/>
            <person name="Fauchery L."/>
            <person name="Iotti M."/>
            <person name="Kohler A."/>
            <person name="Labutti K."/>
            <person name="Lindquist E.A."/>
            <person name="Lipzen A."/>
            <person name="Ohm R.A."/>
            <person name="Wang M."/>
            <person name="Grigoriev I.V."/>
            <person name="Zambonelli A."/>
            <person name="Martin F.M."/>
        </authorList>
    </citation>
    <scope>NUCLEOTIDE SEQUENCE [LARGE SCALE GENOMIC DNA]</scope>
    <source>
        <strain evidence="1 2">Tbo3840</strain>
    </source>
</reference>
<dbReference type="GO" id="GO:0004497">
    <property type="term" value="F:monooxygenase activity"/>
    <property type="evidence" value="ECO:0007669"/>
    <property type="project" value="InterPro"/>
</dbReference>
<sequence>MKRKLSHGFSVKALSEQMDIAYNYVDKLIRKINVHASGPKGDEMVKWYNFFTFDLIGDLACREAFGSLNDSMLCLFGVSLLLGNVKAIAWRSVSRWLPVFDKLGVWTSPKSVMKMRIGHTEYS</sequence>
<protein>
    <submittedName>
        <fullName evidence="1">Uncharacterized protein</fullName>
    </submittedName>
</protein>
<dbReference type="Proteomes" id="UP000244722">
    <property type="component" value="Unassembled WGS sequence"/>
</dbReference>
<dbReference type="GO" id="GO:0005506">
    <property type="term" value="F:iron ion binding"/>
    <property type="evidence" value="ECO:0007669"/>
    <property type="project" value="InterPro"/>
</dbReference>
<comment type="caution">
    <text evidence="1">The sequence shown here is derived from an EMBL/GenBank/DDBJ whole genome shotgun (WGS) entry which is preliminary data.</text>
</comment>
<dbReference type="EMBL" id="NESQ01000147">
    <property type="protein sequence ID" value="PUU77619.1"/>
    <property type="molecule type" value="Genomic_DNA"/>
</dbReference>
<keyword evidence="2" id="KW-1185">Reference proteome</keyword>
<dbReference type="AlphaFoldDB" id="A0A2T6ZQ53"/>
<dbReference type="OrthoDB" id="1470350at2759"/>
<accession>A0A2T6ZQ53</accession>
<gene>
    <name evidence="1" type="ORF">B9Z19DRAFT_1128069</name>
</gene>
<proteinExistence type="predicted"/>
<dbReference type="SUPFAM" id="SSF48264">
    <property type="entry name" value="Cytochrome P450"/>
    <property type="match status" value="1"/>
</dbReference>